<dbReference type="Proteomes" id="UP001221757">
    <property type="component" value="Unassembled WGS sequence"/>
</dbReference>
<organism evidence="5 6">
    <name type="scientific">Mycena rosella</name>
    <name type="common">Pink bonnet</name>
    <name type="synonym">Agaricus rosellus</name>
    <dbReference type="NCBI Taxonomy" id="1033263"/>
    <lineage>
        <taxon>Eukaryota</taxon>
        <taxon>Fungi</taxon>
        <taxon>Dikarya</taxon>
        <taxon>Basidiomycota</taxon>
        <taxon>Agaricomycotina</taxon>
        <taxon>Agaricomycetes</taxon>
        <taxon>Agaricomycetidae</taxon>
        <taxon>Agaricales</taxon>
        <taxon>Marasmiineae</taxon>
        <taxon>Mycenaceae</taxon>
        <taxon>Mycena</taxon>
    </lineage>
</organism>
<keyword evidence="3" id="KW-0560">Oxidoreductase</keyword>
<dbReference type="FunFam" id="3.40.50.720:FF:000261">
    <property type="entry name" value="NADPH-dependent 1-acyldihydroxyacetone phosphate reductase"/>
    <property type="match status" value="1"/>
</dbReference>
<accession>A0AAD7GC64</accession>
<reference evidence="5" key="1">
    <citation type="submission" date="2023-03" db="EMBL/GenBank/DDBJ databases">
        <title>Massive genome expansion in bonnet fungi (Mycena s.s.) driven by repeated elements and novel gene families across ecological guilds.</title>
        <authorList>
            <consortium name="Lawrence Berkeley National Laboratory"/>
            <person name="Harder C.B."/>
            <person name="Miyauchi S."/>
            <person name="Viragh M."/>
            <person name="Kuo A."/>
            <person name="Thoen E."/>
            <person name="Andreopoulos B."/>
            <person name="Lu D."/>
            <person name="Skrede I."/>
            <person name="Drula E."/>
            <person name="Henrissat B."/>
            <person name="Morin E."/>
            <person name="Kohler A."/>
            <person name="Barry K."/>
            <person name="LaButti K."/>
            <person name="Morin E."/>
            <person name="Salamov A."/>
            <person name="Lipzen A."/>
            <person name="Mereny Z."/>
            <person name="Hegedus B."/>
            <person name="Baldrian P."/>
            <person name="Stursova M."/>
            <person name="Weitz H."/>
            <person name="Taylor A."/>
            <person name="Grigoriev I.V."/>
            <person name="Nagy L.G."/>
            <person name="Martin F."/>
            <person name="Kauserud H."/>
        </authorList>
    </citation>
    <scope>NUCLEOTIDE SEQUENCE</scope>
    <source>
        <strain evidence="5">CBHHK067</strain>
    </source>
</reference>
<comment type="similarity">
    <text evidence="1 4">Belongs to the short-chain dehydrogenases/reductases (SDR) family.</text>
</comment>
<gene>
    <name evidence="5" type="ORF">B0H17DRAFT_1081224</name>
</gene>
<protein>
    <submittedName>
        <fullName evidence="5">Oxidoreductase</fullName>
    </submittedName>
</protein>
<evidence type="ECO:0000256" key="4">
    <source>
        <dbReference type="RuleBase" id="RU000363"/>
    </source>
</evidence>
<keyword evidence="6" id="KW-1185">Reference proteome</keyword>
<dbReference type="PRINTS" id="PR00081">
    <property type="entry name" value="GDHRDH"/>
</dbReference>
<dbReference type="PANTHER" id="PTHR44169:SF6">
    <property type="entry name" value="NADPH-DEPENDENT 1-ACYLDIHYDROXYACETONE PHOSPHATE REDUCTASE"/>
    <property type="match status" value="1"/>
</dbReference>
<dbReference type="GO" id="GO:0016491">
    <property type="term" value="F:oxidoreductase activity"/>
    <property type="evidence" value="ECO:0007669"/>
    <property type="project" value="UniProtKB-KW"/>
</dbReference>
<dbReference type="PRINTS" id="PR00080">
    <property type="entry name" value="SDRFAMILY"/>
</dbReference>
<dbReference type="SUPFAM" id="SSF51735">
    <property type="entry name" value="NAD(P)-binding Rossmann-fold domains"/>
    <property type="match status" value="1"/>
</dbReference>
<proteinExistence type="inferred from homology"/>
<evidence type="ECO:0000313" key="6">
    <source>
        <dbReference type="Proteomes" id="UP001221757"/>
    </source>
</evidence>
<evidence type="ECO:0000256" key="2">
    <source>
        <dbReference type="ARBA" id="ARBA00022857"/>
    </source>
</evidence>
<sequence>MSAEPRVVLVTGCSKGGIGYSLCERFAAEGCRVYATARRLEAMGDLGAHPLIRLQTLDVTSDEDVCRIMELIVQEAGKIDIVVNNAGVMGIGPLIEQPMANVKATFDANTYGALRVAQAAFPHMATRRTGLLVNIGSVVADTAVPWNGLYSATKAAMHSMSDILSMEFKPFNLRVMNVIPAAIRSNIANNQAGRFSLPETSRYHEFLPNIIQRMHSSQGPAAMPADLFAKVVVRKALQRNPPASLMLGGNSTAFTIFRWLPKAWVLWFLWRLYSRRT</sequence>
<evidence type="ECO:0000256" key="3">
    <source>
        <dbReference type="ARBA" id="ARBA00023002"/>
    </source>
</evidence>
<dbReference type="PANTHER" id="PTHR44169">
    <property type="entry name" value="NADPH-DEPENDENT 1-ACYLDIHYDROXYACETONE PHOSPHATE REDUCTASE"/>
    <property type="match status" value="1"/>
</dbReference>
<dbReference type="Gene3D" id="3.40.50.720">
    <property type="entry name" value="NAD(P)-binding Rossmann-like Domain"/>
    <property type="match status" value="1"/>
</dbReference>
<dbReference type="PROSITE" id="PS00061">
    <property type="entry name" value="ADH_SHORT"/>
    <property type="match status" value="1"/>
</dbReference>
<evidence type="ECO:0000313" key="5">
    <source>
        <dbReference type="EMBL" id="KAJ7675386.1"/>
    </source>
</evidence>
<dbReference type="InterPro" id="IPR020904">
    <property type="entry name" value="Sc_DH/Rdtase_CS"/>
</dbReference>
<name>A0AAD7GC64_MYCRO</name>
<comment type="caution">
    <text evidence="5">The sequence shown here is derived from an EMBL/GenBank/DDBJ whole genome shotgun (WGS) entry which is preliminary data.</text>
</comment>
<dbReference type="GO" id="GO:0005783">
    <property type="term" value="C:endoplasmic reticulum"/>
    <property type="evidence" value="ECO:0007669"/>
    <property type="project" value="TreeGrafter"/>
</dbReference>
<dbReference type="InterPro" id="IPR002347">
    <property type="entry name" value="SDR_fam"/>
</dbReference>
<dbReference type="CDD" id="cd05374">
    <property type="entry name" value="17beta-HSD-like_SDR_c"/>
    <property type="match status" value="1"/>
</dbReference>
<dbReference type="AlphaFoldDB" id="A0AAD7GC64"/>
<dbReference type="EMBL" id="JARKIE010000149">
    <property type="protein sequence ID" value="KAJ7675386.1"/>
    <property type="molecule type" value="Genomic_DNA"/>
</dbReference>
<dbReference type="Pfam" id="PF00106">
    <property type="entry name" value="adh_short"/>
    <property type="match status" value="1"/>
</dbReference>
<keyword evidence="2" id="KW-0521">NADP</keyword>
<evidence type="ECO:0000256" key="1">
    <source>
        <dbReference type="ARBA" id="ARBA00006484"/>
    </source>
</evidence>
<dbReference type="InterPro" id="IPR036291">
    <property type="entry name" value="NAD(P)-bd_dom_sf"/>
</dbReference>